<proteinExistence type="predicted"/>
<dbReference type="AlphaFoldDB" id="A0A0M8PCR9"/>
<dbReference type="EMBL" id="LHQQ01000043">
    <property type="protein sequence ID" value="KOS45461.1"/>
    <property type="molecule type" value="Genomic_DNA"/>
</dbReference>
<evidence type="ECO:0000313" key="2">
    <source>
        <dbReference type="Proteomes" id="UP000037696"/>
    </source>
</evidence>
<comment type="caution">
    <text evidence="1">The sequence shown here is derived from an EMBL/GenBank/DDBJ whole genome shotgun (WGS) entry which is preliminary data.</text>
</comment>
<organism evidence="1 2">
    <name type="scientific">Penicillium nordicum</name>
    <dbReference type="NCBI Taxonomy" id="229535"/>
    <lineage>
        <taxon>Eukaryota</taxon>
        <taxon>Fungi</taxon>
        <taxon>Dikarya</taxon>
        <taxon>Ascomycota</taxon>
        <taxon>Pezizomycotina</taxon>
        <taxon>Eurotiomycetes</taxon>
        <taxon>Eurotiomycetidae</taxon>
        <taxon>Eurotiales</taxon>
        <taxon>Aspergillaceae</taxon>
        <taxon>Penicillium</taxon>
    </lineage>
</organism>
<name>A0A0M8PCR9_9EURO</name>
<evidence type="ECO:0000313" key="1">
    <source>
        <dbReference type="EMBL" id="KOS45461.1"/>
    </source>
</evidence>
<gene>
    <name evidence="1" type="ORF">ACN38_g3575</name>
</gene>
<dbReference type="Proteomes" id="UP000037696">
    <property type="component" value="Unassembled WGS sequence"/>
</dbReference>
<keyword evidence="2" id="KW-1185">Reference proteome</keyword>
<protein>
    <submittedName>
        <fullName evidence="1">Uncharacterized protein</fullName>
    </submittedName>
</protein>
<sequence length="107" mass="12215">MSKCRVAYVDLHGIIPWRSCDFEYWILPLVIITAQICPYSSIRQISVSYEPGIVPIKINLATGEHRNDDIGQSCLFRIAFSIADKPRRIALCSLLACLERFYFVFAS</sequence>
<accession>A0A0M8PCR9</accession>
<reference evidence="1 2" key="1">
    <citation type="submission" date="2015-08" db="EMBL/GenBank/DDBJ databases">
        <title>Genome sequencing of Penicillium nordicum.</title>
        <authorList>
            <person name="Nguyen H.D."/>
            <person name="Seifert K.A."/>
        </authorList>
    </citation>
    <scope>NUCLEOTIDE SEQUENCE [LARGE SCALE GENOMIC DNA]</scope>
    <source>
        <strain evidence="1 2">DAOMC 185683</strain>
    </source>
</reference>